<dbReference type="EMBL" id="CP044455">
    <property type="protein sequence ID" value="QIC70018.1"/>
    <property type="molecule type" value="Genomic_DNA"/>
</dbReference>
<dbReference type="Proteomes" id="UP000503440">
    <property type="component" value="Chromosome"/>
</dbReference>
<dbReference type="RefSeq" id="WP_163145727.1">
    <property type="nucleotide sequence ID" value="NZ_CP044455.1"/>
</dbReference>
<name>A0A6C0Y1K1_9GAMM</name>
<gene>
    <name evidence="1" type="ORF">FSC09_06160</name>
</gene>
<sequence>MDITETVFDFKALSTPQQDYFFEKIAEFDQQVFTLTCEKELKKYLYDPQAISVTIIQYHHRGKLVGQTIIPLLALTLLHQPILVVNSRASFLKSYRHQYNHKIINSALKAMLNQRFKYPLTPMWFIATINQPKLYAHFISRIRGFYPRSDIRMPEDYLSVLQVMASRQHDIQKRDEDIYVHQTCVPLRSEEELQQLRVHANPHCDFFLQHAPDYFDGIGLMCICRLDSKTLTETALSFALDRKVS</sequence>
<evidence type="ECO:0000313" key="1">
    <source>
        <dbReference type="EMBL" id="QIC70018.1"/>
    </source>
</evidence>
<proteinExistence type="predicted"/>
<reference evidence="1 2" key="1">
    <citation type="submission" date="2019-09" db="EMBL/GenBank/DDBJ databases">
        <title>Non-baumannii Acinetobacter spp. carrying blaNDM-1 isolated in China.</title>
        <authorList>
            <person name="Cui C."/>
            <person name="Chen C."/>
            <person name="Sun J."/>
            <person name="Liu Y."/>
        </authorList>
    </citation>
    <scope>NUCLEOTIDE SEQUENCE [LARGE SCALE GENOMIC DNA]</scope>
    <source>
        <strain evidence="1 2">B18</strain>
    </source>
</reference>
<accession>A0A6C0Y1K1</accession>
<organism evidence="1 2">
    <name type="scientific">Acinetobacter indicus</name>
    <dbReference type="NCBI Taxonomy" id="756892"/>
    <lineage>
        <taxon>Bacteria</taxon>
        <taxon>Pseudomonadati</taxon>
        <taxon>Pseudomonadota</taxon>
        <taxon>Gammaproteobacteria</taxon>
        <taxon>Moraxellales</taxon>
        <taxon>Moraxellaceae</taxon>
        <taxon>Acinetobacter</taxon>
    </lineage>
</organism>
<protein>
    <recommendedName>
        <fullName evidence="3">GNAT family N-acetyltransferase</fullName>
    </recommendedName>
</protein>
<dbReference type="AlphaFoldDB" id="A0A6C0Y1K1"/>
<evidence type="ECO:0000313" key="2">
    <source>
        <dbReference type="Proteomes" id="UP000503440"/>
    </source>
</evidence>
<evidence type="ECO:0008006" key="3">
    <source>
        <dbReference type="Google" id="ProtNLM"/>
    </source>
</evidence>